<keyword evidence="4" id="KW-1185">Reference proteome</keyword>
<dbReference type="PANTHER" id="PTHR30160">
    <property type="entry name" value="TETRAACYLDISACCHARIDE 4'-KINASE-RELATED"/>
    <property type="match status" value="1"/>
</dbReference>
<dbReference type="Pfam" id="PF01075">
    <property type="entry name" value="Glyco_transf_9"/>
    <property type="match status" value="1"/>
</dbReference>
<evidence type="ECO:0000313" key="4">
    <source>
        <dbReference type="Proteomes" id="UP000597444"/>
    </source>
</evidence>
<organism evidence="3 4">
    <name type="scientific">Reticulibacter mediterranei</name>
    <dbReference type="NCBI Taxonomy" id="2778369"/>
    <lineage>
        <taxon>Bacteria</taxon>
        <taxon>Bacillati</taxon>
        <taxon>Chloroflexota</taxon>
        <taxon>Ktedonobacteria</taxon>
        <taxon>Ktedonobacterales</taxon>
        <taxon>Reticulibacteraceae</taxon>
        <taxon>Reticulibacter</taxon>
    </lineage>
</organism>
<dbReference type="GO" id="GO:0008713">
    <property type="term" value="F:ADP-heptose-lipopolysaccharide heptosyltransferase activity"/>
    <property type="evidence" value="ECO:0007669"/>
    <property type="project" value="TreeGrafter"/>
</dbReference>
<name>A0A8J3IJ78_9CHLR</name>
<protein>
    <submittedName>
        <fullName evidence="3">Glycosyl transferase</fullName>
    </submittedName>
</protein>
<dbReference type="GO" id="GO:0009244">
    <property type="term" value="P:lipopolysaccharide core region biosynthetic process"/>
    <property type="evidence" value="ECO:0007669"/>
    <property type="project" value="TreeGrafter"/>
</dbReference>
<dbReference type="EMBL" id="BNJK01000001">
    <property type="protein sequence ID" value="GHO95531.1"/>
    <property type="molecule type" value="Genomic_DNA"/>
</dbReference>
<proteinExistence type="predicted"/>
<evidence type="ECO:0000256" key="2">
    <source>
        <dbReference type="ARBA" id="ARBA00022679"/>
    </source>
</evidence>
<sequence length="400" mass="44182">MKNVLRASILQLIRIGGAPYANRQARQKLSDQPRILLVRPDHLGDLVMTTPVLQALREALPQAHITMMVGPWSREVVARHPAIDQLLTCPFPGFRRAAQKPLAPYTLLLQTARQLQRGNYDLAINLRPDFWWGAALLYLAGIPRRIGYDIAPGTPFLTHALPFPQPEHATVSNLRLISAGLQALDQAPLEEPYTPERYPQQFAVTAEEQSWVEERLRSAGIATETPIVVIHPGTGAAVKLWRTEAWTHCANWLTATSSPTPLQIVLSGSPSERPMLEEIARNIEPAPLFITDMSVGQLAALLQRAKLVLGVDNGPLHLATAQNTPTVNIFGPTDRRIFGPWGTAPRHIVIASQQRCPGCPLIPCGRLDFAPEELADHPCVRSVPEQRVEEAITQLLELAH</sequence>
<gene>
    <name evidence="3" type="ORF">KSF_055790</name>
</gene>
<keyword evidence="2 3" id="KW-0808">Transferase</keyword>
<dbReference type="SUPFAM" id="SSF53756">
    <property type="entry name" value="UDP-Glycosyltransferase/glycogen phosphorylase"/>
    <property type="match status" value="1"/>
</dbReference>
<keyword evidence="1" id="KW-0328">Glycosyltransferase</keyword>
<dbReference type="AlphaFoldDB" id="A0A8J3IJ78"/>
<reference evidence="3" key="1">
    <citation type="submission" date="2020-10" db="EMBL/GenBank/DDBJ databases">
        <title>Taxonomic study of unclassified bacteria belonging to the class Ktedonobacteria.</title>
        <authorList>
            <person name="Yabe S."/>
            <person name="Wang C.M."/>
            <person name="Zheng Y."/>
            <person name="Sakai Y."/>
            <person name="Cavaletti L."/>
            <person name="Monciardini P."/>
            <person name="Donadio S."/>
        </authorList>
    </citation>
    <scope>NUCLEOTIDE SEQUENCE</scope>
    <source>
        <strain evidence="3">ID150040</strain>
    </source>
</reference>
<dbReference type="CDD" id="cd03789">
    <property type="entry name" value="GT9_LPS_heptosyltransferase"/>
    <property type="match status" value="1"/>
</dbReference>
<evidence type="ECO:0000256" key="1">
    <source>
        <dbReference type="ARBA" id="ARBA00022676"/>
    </source>
</evidence>
<dbReference type="PANTHER" id="PTHR30160:SF1">
    <property type="entry name" value="LIPOPOLYSACCHARIDE 1,2-N-ACETYLGLUCOSAMINETRANSFERASE-RELATED"/>
    <property type="match status" value="1"/>
</dbReference>
<dbReference type="InterPro" id="IPR002201">
    <property type="entry name" value="Glyco_trans_9"/>
</dbReference>
<evidence type="ECO:0000313" key="3">
    <source>
        <dbReference type="EMBL" id="GHO95531.1"/>
    </source>
</evidence>
<dbReference type="RefSeq" id="WP_220206203.1">
    <property type="nucleotide sequence ID" value="NZ_BNJK01000001.1"/>
</dbReference>
<comment type="caution">
    <text evidence="3">The sequence shown here is derived from an EMBL/GenBank/DDBJ whole genome shotgun (WGS) entry which is preliminary data.</text>
</comment>
<dbReference type="Proteomes" id="UP000597444">
    <property type="component" value="Unassembled WGS sequence"/>
</dbReference>
<accession>A0A8J3IJ78</accession>
<dbReference type="Gene3D" id="3.40.50.2000">
    <property type="entry name" value="Glycogen Phosphorylase B"/>
    <property type="match status" value="2"/>
</dbReference>
<dbReference type="GO" id="GO:0005829">
    <property type="term" value="C:cytosol"/>
    <property type="evidence" value="ECO:0007669"/>
    <property type="project" value="TreeGrafter"/>
</dbReference>
<dbReference type="InterPro" id="IPR051199">
    <property type="entry name" value="LPS_LOS_Heptosyltrfase"/>
</dbReference>